<evidence type="ECO:0000313" key="3">
    <source>
        <dbReference type="Proteomes" id="UP000886657"/>
    </source>
</evidence>
<sequence>MTAGNASGVNDGAGALVLASEAAAARTRAPPSPGILGFAQAAIPPPVVGAGASHPEAAGQDQGEAG</sequence>
<dbReference type="SUPFAM" id="SSF53901">
    <property type="entry name" value="Thiolase-like"/>
    <property type="match status" value="1"/>
</dbReference>
<comment type="caution">
    <text evidence="2">The sequence shown here is derived from an EMBL/GenBank/DDBJ whole genome shotgun (WGS) entry which is preliminary data.</text>
</comment>
<name>A0A9D7XMP9_9BACT</name>
<organism evidence="2 3">
    <name type="scientific">Candidatus Geothrix skivensis</name>
    <dbReference type="NCBI Taxonomy" id="2954439"/>
    <lineage>
        <taxon>Bacteria</taxon>
        <taxon>Pseudomonadati</taxon>
        <taxon>Acidobacteriota</taxon>
        <taxon>Holophagae</taxon>
        <taxon>Holophagales</taxon>
        <taxon>Holophagaceae</taxon>
        <taxon>Geothrix</taxon>
    </lineage>
</organism>
<accession>A0A9D7XMP9</accession>
<feature type="region of interest" description="Disordered" evidence="1">
    <location>
        <begin position="45"/>
        <end position="66"/>
    </location>
</feature>
<dbReference type="GO" id="GO:0016746">
    <property type="term" value="F:acyltransferase activity"/>
    <property type="evidence" value="ECO:0007669"/>
    <property type="project" value="InterPro"/>
</dbReference>
<evidence type="ECO:0000256" key="1">
    <source>
        <dbReference type="SAM" id="MobiDB-lite"/>
    </source>
</evidence>
<dbReference type="Gene3D" id="3.40.47.10">
    <property type="match status" value="1"/>
</dbReference>
<dbReference type="Proteomes" id="UP000886657">
    <property type="component" value="Unassembled WGS sequence"/>
</dbReference>
<gene>
    <name evidence="2" type="ORF">IPP58_15080</name>
</gene>
<proteinExistence type="predicted"/>
<dbReference type="EMBL" id="JADKIO010000012">
    <property type="protein sequence ID" value="MBK9797779.1"/>
    <property type="molecule type" value="Genomic_DNA"/>
</dbReference>
<dbReference type="AlphaFoldDB" id="A0A9D7XMP9"/>
<reference evidence="2" key="1">
    <citation type="submission" date="2020-10" db="EMBL/GenBank/DDBJ databases">
        <title>Connecting structure to function with the recovery of over 1000 high-quality activated sludge metagenome-assembled genomes encoding full-length rRNA genes using long-read sequencing.</title>
        <authorList>
            <person name="Singleton C.M."/>
            <person name="Petriglieri F."/>
            <person name="Kristensen J.M."/>
            <person name="Kirkegaard R.H."/>
            <person name="Michaelsen T.Y."/>
            <person name="Andersen M.H."/>
            <person name="Karst S.M."/>
            <person name="Dueholm M.S."/>
            <person name="Nielsen P.H."/>
            <person name="Albertsen M."/>
        </authorList>
    </citation>
    <scope>NUCLEOTIDE SEQUENCE</scope>
    <source>
        <strain evidence="2">Skiv_18-Q3-R9-52_MAXAC.067</strain>
    </source>
</reference>
<dbReference type="InterPro" id="IPR016039">
    <property type="entry name" value="Thiolase-like"/>
</dbReference>
<protein>
    <submittedName>
        <fullName evidence="2">Uncharacterized protein</fullName>
    </submittedName>
</protein>
<evidence type="ECO:0000313" key="2">
    <source>
        <dbReference type="EMBL" id="MBK9797779.1"/>
    </source>
</evidence>